<proteinExistence type="predicted"/>
<reference evidence="1 2" key="1">
    <citation type="submission" date="2019-07" db="EMBL/GenBank/DDBJ databases">
        <title>Microbispora hainanensis DSM 45428.</title>
        <authorList>
            <person name="Thawai C."/>
        </authorList>
    </citation>
    <scope>NUCLEOTIDE SEQUENCE [LARGE SCALE GENOMIC DNA]</scope>
    <source>
        <strain evidence="1 2">DSM 45428</strain>
    </source>
</reference>
<evidence type="ECO:0000313" key="1">
    <source>
        <dbReference type="EMBL" id="TQS23029.1"/>
    </source>
</evidence>
<evidence type="ECO:0000313" key="2">
    <source>
        <dbReference type="Proteomes" id="UP000316541"/>
    </source>
</evidence>
<accession>A0A544Z1W1</accession>
<dbReference type="AlphaFoldDB" id="A0A544Z1W1"/>
<name>A0A544Z1W1_9ACTN</name>
<gene>
    <name evidence="1" type="ORF">FLX08_06765</name>
</gene>
<dbReference type="Proteomes" id="UP000316541">
    <property type="component" value="Unassembled WGS sequence"/>
</dbReference>
<sequence>MNTYPVESQYDLLAEHGVGPEFQAQWVDIENPHEVARRLQVASDTIVTCDLQAAVRSCSPSSEMRQVWISSLAPGWSHILRLSGSLPSPVELSLDGRRVFEITYFALIGEVDPPFYAHDGVLDVEFLAEDEYSAHCADLRFNDRTPLPEVLEQYLIVLGRITGRFLDRGWISSQGLFAGIP</sequence>
<dbReference type="EMBL" id="VIRM01000005">
    <property type="protein sequence ID" value="TQS23029.1"/>
    <property type="molecule type" value="Genomic_DNA"/>
</dbReference>
<dbReference type="RefSeq" id="WP_142617324.1">
    <property type="nucleotide sequence ID" value="NZ_VIRM01000005.1"/>
</dbReference>
<comment type="caution">
    <text evidence="1">The sequence shown here is derived from an EMBL/GenBank/DDBJ whole genome shotgun (WGS) entry which is preliminary data.</text>
</comment>
<protein>
    <submittedName>
        <fullName evidence="1">Uncharacterized protein</fullName>
    </submittedName>
</protein>
<organism evidence="1 2">
    <name type="scientific">Microbispora hainanensis</name>
    <dbReference type="NCBI Taxonomy" id="568844"/>
    <lineage>
        <taxon>Bacteria</taxon>
        <taxon>Bacillati</taxon>
        <taxon>Actinomycetota</taxon>
        <taxon>Actinomycetes</taxon>
        <taxon>Streptosporangiales</taxon>
        <taxon>Streptosporangiaceae</taxon>
        <taxon>Microbispora</taxon>
    </lineage>
</organism>